<dbReference type="OrthoDB" id="296408at2759"/>
<evidence type="ECO:0000259" key="6">
    <source>
        <dbReference type="Pfam" id="PF01490"/>
    </source>
</evidence>
<feature type="transmembrane region" description="Helical" evidence="5">
    <location>
        <begin position="146"/>
        <end position="166"/>
    </location>
</feature>
<keyword evidence="8" id="KW-1185">Reference proteome</keyword>
<evidence type="ECO:0000313" key="7">
    <source>
        <dbReference type="EMBL" id="CDW79405.1"/>
    </source>
</evidence>
<gene>
    <name evidence="7" type="primary">Contig9451.g10113</name>
    <name evidence="7" type="ORF">STYLEM_8393</name>
</gene>
<feature type="transmembrane region" description="Helical" evidence="5">
    <location>
        <begin position="120"/>
        <end position="140"/>
    </location>
</feature>
<dbReference type="GO" id="GO:0015179">
    <property type="term" value="F:L-amino acid transmembrane transporter activity"/>
    <property type="evidence" value="ECO:0007669"/>
    <property type="project" value="TreeGrafter"/>
</dbReference>
<evidence type="ECO:0000313" key="8">
    <source>
        <dbReference type="Proteomes" id="UP000039865"/>
    </source>
</evidence>
<evidence type="ECO:0000256" key="4">
    <source>
        <dbReference type="ARBA" id="ARBA00023136"/>
    </source>
</evidence>
<dbReference type="InterPro" id="IPR013057">
    <property type="entry name" value="AA_transpt_TM"/>
</dbReference>
<sequence>MMSANRQSRGKLQTIVEFTPNKIHFVKRDNLNICDDNISNVLTSNKENNSAFKQTPNRQKLADQYYSKRLSNVTLEGRMSRLRHSEKYIVKLNESESFTSTFKALVGIGILSCPSAYKQVGLFGGILGSIIVIILVNILYNQMNFPKFLSLISLSMEGTALLPGIYASTQNKKAYRKILISAVSLDGILTMILSSIGYLSYGQGTRDIVIMNLRYGIVSNLVQFMYAFGVLCSFILQLFPILEVIENFEWYTKFVKQQVEEYFLICQCLSYHPYFIQNSLNRKFQHI</sequence>
<feature type="domain" description="Amino acid transporter transmembrane" evidence="6">
    <location>
        <begin position="143"/>
        <end position="247"/>
    </location>
</feature>
<protein>
    <recommendedName>
        <fullName evidence="6">Amino acid transporter transmembrane domain-containing protein</fullName>
    </recommendedName>
</protein>
<accession>A0A078AAX5</accession>
<dbReference type="PANTHER" id="PTHR22950">
    <property type="entry name" value="AMINO ACID TRANSPORTER"/>
    <property type="match status" value="1"/>
</dbReference>
<evidence type="ECO:0000256" key="2">
    <source>
        <dbReference type="ARBA" id="ARBA00022692"/>
    </source>
</evidence>
<proteinExistence type="predicted"/>
<dbReference type="Proteomes" id="UP000039865">
    <property type="component" value="Unassembled WGS sequence"/>
</dbReference>
<dbReference type="InParanoid" id="A0A078AAX5"/>
<evidence type="ECO:0000256" key="5">
    <source>
        <dbReference type="SAM" id="Phobius"/>
    </source>
</evidence>
<keyword evidence="4 5" id="KW-0472">Membrane</keyword>
<comment type="subcellular location">
    <subcellularLocation>
        <location evidence="1">Membrane</location>
        <topology evidence="1">Multi-pass membrane protein</topology>
    </subcellularLocation>
</comment>
<dbReference type="Pfam" id="PF01490">
    <property type="entry name" value="Aa_trans"/>
    <property type="match status" value="1"/>
</dbReference>
<name>A0A078AAX5_STYLE</name>
<reference evidence="7 8" key="1">
    <citation type="submission" date="2014-06" db="EMBL/GenBank/DDBJ databases">
        <authorList>
            <person name="Swart Estienne"/>
        </authorList>
    </citation>
    <scope>NUCLEOTIDE SEQUENCE [LARGE SCALE GENOMIC DNA]</scope>
    <source>
        <strain evidence="7 8">130c</strain>
    </source>
</reference>
<keyword evidence="2 5" id="KW-0812">Transmembrane</keyword>
<evidence type="ECO:0000256" key="1">
    <source>
        <dbReference type="ARBA" id="ARBA00004141"/>
    </source>
</evidence>
<evidence type="ECO:0000256" key="3">
    <source>
        <dbReference type="ARBA" id="ARBA00022989"/>
    </source>
</evidence>
<feature type="transmembrane region" description="Helical" evidence="5">
    <location>
        <begin position="178"/>
        <end position="201"/>
    </location>
</feature>
<dbReference type="AlphaFoldDB" id="A0A078AAX5"/>
<dbReference type="GO" id="GO:0016020">
    <property type="term" value="C:membrane"/>
    <property type="evidence" value="ECO:0007669"/>
    <property type="project" value="UniProtKB-SubCell"/>
</dbReference>
<feature type="transmembrane region" description="Helical" evidence="5">
    <location>
        <begin position="221"/>
        <end position="242"/>
    </location>
</feature>
<keyword evidence="3 5" id="KW-1133">Transmembrane helix</keyword>
<organism evidence="7 8">
    <name type="scientific">Stylonychia lemnae</name>
    <name type="common">Ciliate</name>
    <dbReference type="NCBI Taxonomy" id="5949"/>
    <lineage>
        <taxon>Eukaryota</taxon>
        <taxon>Sar</taxon>
        <taxon>Alveolata</taxon>
        <taxon>Ciliophora</taxon>
        <taxon>Intramacronucleata</taxon>
        <taxon>Spirotrichea</taxon>
        <taxon>Stichotrichia</taxon>
        <taxon>Sporadotrichida</taxon>
        <taxon>Oxytrichidae</taxon>
        <taxon>Stylonychinae</taxon>
        <taxon>Stylonychia</taxon>
    </lineage>
</organism>
<dbReference type="EMBL" id="CCKQ01007967">
    <property type="protein sequence ID" value="CDW79405.1"/>
    <property type="molecule type" value="Genomic_DNA"/>
</dbReference>